<feature type="coiled-coil region" evidence="1">
    <location>
        <begin position="3"/>
        <end position="37"/>
    </location>
</feature>
<feature type="non-terminal residue" evidence="2">
    <location>
        <position position="142"/>
    </location>
</feature>
<comment type="caution">
    <text evidence="2">The sequence shown here is derived from an EMBL/GenBank/DDBJ whole genome shotgun (WGS) entry which is preliminary data.</text>
</comment>
<keyword evidence="3" id="KW-1185">Reference proteome</keyword>
<dbReference type="EMBL" id="JARIHO010000023">
    <property type="protein sequence ID" value="KAJ7343354.1"/>
    <property type="molecule type" value="Genomic_DNA"/>
</dbReference>
<gene>
    <name evidence="2" type="ORF">DFH08DRAFT_746875</name>
</gene>
<accession>A0AAD7ENX8</accession>
<evidence type="ECO:0000256" key="1">
    <source>
        <dbReference type="SAM" id="Coils"/>
    </source>
</evidence>
<evidence type="ECO:0008006" key="4">
    <source>
        <dbReference type="Google" id="ProtNLM"/>
    </source>
</evidence>
<keyword evidence="1" id="KW-0175">Coiled coil</keyword>
<reference evidence="2" key="1">
    <citation type="submission" date="2023-03" db="EMBL/GenBank/DDBJ databases">
        <title>Massive genome expansion in bonnet fungi (Mycena s.s.) driven by repeated elements and novel gene families across ecological guilds.</title>
        <authorList>
            <consortium name="Lawrence Berkeley National Laboratory"/>
            <person name="Harder C.B."/>
            <person name="Miyauchi S."/>
            <person name="Viragh M."/>
            <person name="Kuo A."/>
            <person name="Thoen E."/>
            <person name="Andreopoulos B."/>
            <person name="Lu D."/>
            <person name="Skrede I."/>
            <person name="Drula E."/>
            <person name="Henrissat B."/>
            <person name="Morin E."/>
            <person name="Kohler A."/>
            <person name="Barry K."/>
            <person name="LaButti K."/>
            <person name="Morin E."/>
            <person name="Salamov A."/>
            <person name="Lipzen A."/>
            <person name="Mereny Z."/>
            <person name="Hegedus B."/>
            <person name="Baldrian P."/>
            <person name="Stursova M."/>
            <person name="Weitz H."/>
            <person name="Taylor A."/>
            <person name="Grigoriev I.V."/>
            <person name="Nagy L.G."/>
            <person name="Martin F."/>
            <person name="Kauserud H."/>
        </authorList>
    </citation>
    <scope>NUCLEOTIDE SEQUENCE</scope>
    <source>
        <strain evidence="2">CBHHK002</strain>
    </source>
</reference>
<evidence type="ECO:0000313" key="2">
    <source>
        <dbReference type="EMBL" id="KAJ7343354.1"/>
    </source>
</evidence>
<name>A0AAD7ENX8_9AGAR</name>
<dbReference type="AlphaFoldDB" id="A0AAD7ENX8"/>
<sequence length="142" mass="15922">MALQELLARISQLSAEIDTQSKVLRQLEDSKRAAERQLNAIRDPVARLPLELSSEIFLRCLPSRPKPGSHIAPMLLTNVCYAWTNIALSTPALWAAIYLDHQGIEILESWLQRAGGHTLSISLRESLDEVAPVLRQYSKPLK</sequence>
<protein>
    <recommendedName>
        <fullName evidence="4">F-box domain-containing protein</fullName>
    </recommendedName>
</protein>
<proteinExistence type="predicted"/>
<organism evidence="2 3">
    <name type="scientific">Mycena albidolilacea</name>
    <dbReference type="NCBI Taxonomy" id="1033008"/>
    <lineage>
        <taxon>Eukaryota</taxon>
        <taxon>Fungi</taxon>
        <taxon>Dikarya</taxon>
        <taxon>Basidiomycota</taxon>
        <taxon>Agaricomycotina</taxon>
        <taxon>Agaricomycetes</taxon>
        <taxon>Agaricomycetidae</taxon>
        <taxon>Agaricales</taxon>
        <taxon>Marasmiineae</taxon>
        <taxon>Mycenaceae</taxon>
        <taxon>Mycena</taxon>
    </lineage>
</organism>
<dbReference type="Proteomes" id="UP001218218">
    <property type="component" value="Unassembled WGS sequence"/>
</dbReference>
<evidence type="ECO:0000313" key="3">
    <source>
        <dbReference type="Proteomes" id="UP001218218"/>
    </source>
</evidence>